<keyword evidence="5" id="KW-1185">Reference proteome</keyword>
<feature type="transmembrane region" description="Helical" evidence="3">
    <location>
        <begin position="12"/>
        <end position="30"/>
    </location>
</feature>
<evidence type="ECO:0000313" key="5">
    <source>
        <dbReference type="Proteomes" id="UP001175226"/>
    </source>
</evidence>
<dbReference type="Proteomes" id="UP001175226">
    <property type="component" value="Unassembled WGS sequence"/>
</dbReference>
<feature type="region of interest" description="Disordered" evidence="2">
    <location>
        <begin position="123"/>
        <end position="151"/>
    </location>
</feature>
<evidence type="ECO:0000256" key="2">
    <source>
        <dbReference type="SAM" id="MobiDB-lite"/>
    </source>
</evidence>
<reference evidence="4" key="1">
    <citation type="submission" date="2023-06" db="EMBL/GenBank/DDBJ databases">
        <authorList>
            <consortium name="Lawrence Berkeley National Laboratory"/>
            <person name="Ahrendt S."/>
            <person name="Sahu N."/>
            <person name="Indic B."/>
            <person name="Wong-Bajracharya J."/>
            <person name="Merenyi Z."/>
            <person name="Ke H.-M."/>
            <person name="Monk M."/>
            <person name="Kocsube S."/>
            <person name="Drula E."/>
            <person name="Lipzen A."/>
            <person name="Balint B."/>
            <person name="Henrissat B."/>
            <person name="Andreopoulos B."/>
            <person name="Martin F.M."/>
            <person name="Harder C.B."/>
            <person name="Rigling D."/>
            <person name="Ford K.L."/>
            <person name="Foster G.D."/>
            <person name="Pangilinan J."/>
            <person name="Papanicolaou A."/>
            <person name="Barry K."/>
            <person name="LaButti K."/>
            <person name="Viragh M."/>
            <person name="Koriabine M."/>
            <person name="Yan M."/>
            <person name="Riley R."/>
            <person name="Champramary S."/>
            <person name="Plett K.L."/>
            <person name="Tsai I.J."/>
            <person name="Slot J."/>
            <person name="Sipos G."/>
            <person name="Plett J."/>
            <person name="Nagy L.G."/>
            <person name="Grigoriev I.V."/>
        </authorList>
    </citation>
    <scope>NUCLEOTIDE SEQUENCE</scope>
    <source>
        <strain evidence="4">FPL87.14</strain>
    </source>
</reference>
<evidence type="ECO:0000256" key="1">
    <source>
        <dbReference type="SAM" id="Coils"/>
    </source>
</evidence>
<keyword evidence="3" id="KW-0812">Transmembrane</keyword>
<feature type="compositionally biased region" description="Basic and acidic residues" evidence="2">
    <location>
        <begin position="141"/>
        <end position="151"/>
    </location>
</feature>
<dbReference type="EMBL" id="JAUEPT010000005">
    <property type="protein sequence ID" value="KAK0451936.1"/>
    <property type="molecule type" value="Genomic_DNA"/>
</dbReference>
<organism evidence="4 5">
    <name type="scientific">Armillaria borealis</name>
    <dbReference type="NCBI Taxonomy" id="47425"/>
    <lineage>
        <taxon>Eukaryota</taxon>
        <taxon>Fungi</taxon>
        <taxon>Dikarya</taxon>
        <taxon>Basidiomycota</taxon>
        <taxon>Agaricomycotina</taxon>
        <taxon>Agaricomycetes</taxon>
        <taxon>Agaricomycetidae</taxon>
        <taxon>Agaricales</taxon>
        <taxon>Marasmiineae</taxon>
        <taxon>Physalacriaceae</taxon>
        <taxon>Armillaria</taxon>
    </lineage>
</organism>
<protein>
    <submittedName>
        <fullName evidence="4">Uncharacterized protein</fullName>
    </submittedName>
</protein>
<evidence type="ECO:0000313" key="4">
    <source>
        <dbReference type="EMBL" id="KAK0451936.1"/>
    </source>
</evidence>
<evidence type="ECO:0000256" key="3">
    <source>
        <dbReference type="SAM" id="Phobius"/>
    </source>
</evidence>
<feature type="compositionally biased region" description="Polar residues" evidence="2">
    <location>
        <begin position="129"/>
        <end position="140"/>
    </location>
</feature>
<feature type="coiled-coil region" evidence="1">
    <location>
        <begin position="281"/>
        <end position="308"/>
    </location>
</feature>
<sequence>MPDQIDASSSSCMSLLITAFSQGLAVYLFSRPPTITMSNTDTPSAVFFEDEPKGEIHAMSLSACISALVAACETDRVNIIRLEYIKYTKGWFHEAILVELQEVDPDAATPRKAYALIDRDADRPPTKRTWFSSSPSLSSQARDDVKLSRNKDSFTTSSDRYEVQRHIDSTAHPWPFIQFLIAASVVAKTKPKYNPFTAHCYWYAGSVWDVVILHLQKVRSDGWEKAVHGSLAVPARGLAREMFAKFEGAWTKLETEIKKRRQDQREKDNRVAFMDGVLAGSKAATQEKEDLKRKNAALEARLKLLEAQQGK</sequence>
<keyword evidence="3" id="KW-0472">Membrane</keyword>
<name>A0AA39MYU9_9AGAR</name>
<keyword evidence="1" id="KW-0175">Coiled coil</keyword>
<dbReference type="AlphaFoldDB" id="A0AA39MYU9"/>
<proteinExistence type="predicted"/>
<comment type="caution">
    <text evidence="4">The sequence shown here is derived from an EMBL/GenBank/DDBJ whole genome shotgun (WGS) entry which is preliminary data.</text>
</comment>
<keyword evidence="3" id="KW-1133">Transmembrane helix</keyword>
<gene>
    <name evidence="4" type="ORF">EV421DRAFT_1073405</name>
</gene>
<accession>A0AA39MYU9</accession>